<evidence type="ECO:0000313" key="2">
    <source>
        <dbReference type="EMBL" id="KKN21972.1"/>
    </source>
</evidence>
<keyword evidence="1" id="KW-1133">Transmembrane helix</keyword>
<proteinExistence type="predicted"/>
<name>A0A0F9PBR9_9ZZZZ</name>
<protein>
    <submittedName>
        <fullName evidence="2">Uncharacterized protein</fullName>
    </submittedName>
</protein>
<keyword evidence="1" id="KW-0812">Transmembrane</keyword>
<feature type="transmembrane region" description="Helical" evidence="1">
    <location>
        <begin position="12"/>
        <end position="35"/>
    </location>
</feature>
<comment type="caution">
    <text evidence="2">The sequence shown here is derived from an EMBL/GenBank/DDBJ whole genome shotgun (WGS) entry which is preliminary data.</text>
</comment>
<sequence>MKLVSVLLKGVVLFTVGITLGLGILILVGIPPFWLEIPPFQQRGELVAEHSEVCGILIIEDSWGPRPPLHTCVLYSDDPEGFRLYHPNVPGYEDNSMTFYAGVNEVPVVVPRGETQTY</sequence>
<accession>A0A0F9PBR9</accession>
<evidence type="ECO:0000256" key="1">
    <source>
        <dbReference type="SAM" id="Phobius"/>
    </source>
</evidence>
<organism evidence="2">
    <name type="scientific">marine sediment metagenome</name>
    <dbReference type="NCBI Taxonomy" id="412755"/>
    <lineage>
        <taxon>unclassified sequences</taxon>
        <taxon>metagenomes</taxon>
        <taxon>ecological metagenomes</taxon>
    </lineage>
</organism>
<gene>
    <name evidence="2" type="ORF">LCGC14_0919770</name>
</gene>
<reference evidence="2" key="1">
    <citation type="journal article" date="2015" name="Nature">
        <title>Complex archaea that bridge the gap between prokaryotes and eukaryotes.</title>
        <authorList>
            <person name="Spang A."/>
            <person name="Saw J.H."/>
            <person name="Jorgensen S.L."/>
            <person name="Zaremba-Niedzwiedzka K."/>
            <person name="Martijn J."/>
            <person name="Lind A.E."/>
            <person name="van Eijk R."/>
            <person name="Schleper C."/>
            <person name="Guy L."/>
            <person name="Ettema T.J."/>
        </authorList>
    </citation>
    <scope>NUCLEOTIDE SEQUENCE</scope>
</reference>
<dbReference type="EMBL" id="LAZR01003102">
    <property type="protein sequence ID" value="KKN21972.1"/>
    <property type="molecule type" value="Genomic_DNA"/>
</dbReference>
<keyword evidence="1" id="KW-0472">Membrane</keyword>
<dbReference type="AlphaFoldDB" id="A0A0F9PBR9"/>